<proteinExistence type="predicted"/>
<name>A0A382CBX8_9ZZZZ</name>
<organism evidence="1">
    <name type="scientific">marine metagenome</name>
    <dbReference type="NCBI Taxonomy" id="408172"/>
    <lineage>
        <taxon>unclassified sequences</taxon>
        <taxon>metagenomes</taxon>
        <taxon>ecological metagenomes</taxon>
    </lineage>
</organism>
<evidence type="ECO:0008006" key="2">
    <source>
        <dbReference type="Google" id="ProtNLM"/>
    </source>
</evidence>
<dbReference type="EMBL" id="UINC01033685">
    <property type="protein sequence ID" value="SVB23349.1"/>
    <property type="molecule type" value="Genomic_DNA"/>
</dbReference>
<dbReference type="SUPFAM" id="SSF53649">
    <property type="entry name" value="Alkaline phosphatase-like"/>
    <property type="match status" value="1"/>
</dbReference>
<dbReference type="InterPro" id="IPR017850">
    <property type="entry name" value="Alkaline_phosphatase_core_sf"/>
</dbReference>
<protein>
    <recommendedName>
        <fullName evidence="2">N-sulphoglucosamine sulphohydrolase C-terminal domain-containing protein</fullName>
    </recommendedName>
</protein>
<sequence>MTEQPNIILVINDQQRFDTINALGEEDGKLYDLDSDPDELVNLWTSQDHADIRKEKEALIQDEIIRQMLHAQSRLKEKHQPYMVTK</sequence>
<dbReference type="Gene3D" id="3.40.720.10">
    <property type="entry name" value="Alkaline Phosphatase, subunit A"/>
    <property type="match status" value="1"/>
</dbReference>
<accession>A0A382CBX8</accession>
<gene>
    <name evidence="1" type="ORF">METZ01_LOCUS176203</name>
</gene>
<dbReference type="AlphaFoldDB" id="A0A382CBX8"/>
<reference evidence="1" key="1">
    <citation type="submission" date="2018-05" db="EMBL/GenBank/DDBJ databases">
        <authorList>
            <person name="Lanie J.A."/>
            <person name="Ng W.-L."/>
            <person name="Kazmierczak K.M."/>
            <person name="Andrzejewski T.M."/>
            <person name="Davidsen T.M."/>
            <person name="Wayne K.J."/>
            <person name="Tettelin H."/>
            <person name="Glass J.I."/>
            <person name="Rusch D."/>
            <person name="Podicherti R."/>
            <person name="Tsui H.-C.T."/>
            <person name="Winkler M.E."/>
        </authorList>
    </citation>
    <scope>NUCLEOTIDE SEQUENCE</scope>
</reference>
<evidence type="ECO:0000313" key="1">
    <source>
        <dbReference type="EMBL" id="SVB23349.1"/>
    </source>
</evidence>